<proteinExistence type="predicted"/>
<gene>
    <name evidence="2" type="ORF">EVAR_68996_1</name>
</gene>
<comment type="caution">
    <text evidence="2">The sequence shown here is derived from an EMBL/GenBank/DDBJ whole genome shotgun (WGS) entry which is preliminary data.</text>
</comment>
<evidence type="ECO:0000313" key="2">
    <source>
        <dbReference type="EMBL" id="GBP95133.1"/>
    </source>
</evidence>
<feature type="compositionally biased region" description="Gly residues" evidence="1">
    <location>
        <begin position="51"/>
        <end position="63"/>
    </location>
</feature>
<feature type="region of interest" description="Disordered" evidence="1">
    <location>
        <begin position="36"/>
        <end position="83"/>
    </location>
</feature>
<keyword evidence="3" id="KW-1185">Reference proteome</keyword>
<organism evidence="2 3">
    <name type="scientific">Eumeta variegata</name>
    <name type="common">Bagworm moth</name>
    <name type="synonym">Eumeta japonica</name>
    <dbReference type="NCBI Taxonomy" id="151549"/>
    <lineage>
        <taxon>Eukaryota</taxon>
        <taxon>Metazoa</taxon>
        <taxon>Ecdysozoa</taxon>
        <taxon>Arthropoda</taxon>
        <taxon>Hexapoda</taxon>
        <taxon>Insecta</taxon>
        <taxon>Pterygota</taxon>
        <taxon>Neoptera</taxon>
        <taxon>Endopterygota</taxon>
        <taxon>Lepidoptera</taxon>
        <taxon>Glossata</taxon>
        <taxon>Ditrysia</taxon>
        <taxon>Tineoidea</taxon>
        <taxon>Psychidae</taxon>
        <taxon>Oiketicinae</taxon>
        <taxon>Eumeta</taxon>
    </lineage>
</organism>
<evidence type="ECO:0000313" key="3">
    <source>
        <dbReference type="Proteomes" id="UP000299102"/>
    </source>
</evidence>
<evidence type="ECO:0000256" key="1">
    <source>
        <dbReference type="SAM" id="MobiDB-lite"/>
    </source>
</evidence>
<accession>A0A4C2A740</accession>
<dbReference type="EMBL" id="BGZK01002588">
    <property type="protein sequence ID" value="GBP95133.1"/>
    <property type="molecule type" value="Genomic_DNA"/>
</dbReference>
<dbReference type="AlphaFoldDB" id="A0A4C2A740"/>
<dbReference type="Proteomes" id="UP000299102">
    <property type="component" value="Unassembled WGS sequence"/>
</dbReference>
<feature type="compositionally biased region" description="Low complexity" evidence="1">
    <location>
        <begin position="64"/>
        <end position="83"/>
    </location>
</feature>
<protein>
    <submittedName>
        <fullName evidence="2">Uncharacterized protein</fullName>
    </submittedName>
</protein>
<reference evidence="2 3" key="1">
    <citation type="journal article" date="2019" name="Commun. Biol.">
        <title>The bagworm genome reveals a unique fibroin gene that provides high tensile strength.</title>
        <authorList>
            <person name="Kono N."/>
            <person name="Nakamura H."/>
            <person name="Ohtoshi R."/>
            <person name="Tomita M."/>
            <person name="Numata K."/>
            <person name="Arakawa K."/>
        </authorList>
    </citation>
    <scope>NUCLEOTIDE SEQUENCE [LARGE SCALE GENOMIC DNA]</scope>
</reference>
<sequence>MSLIRTTAQATLENVTAAMSRFDILLRPYRTRITDTDRRFSETSPPSSAGKGRGGVATGGAARGAGRPYRATSVSGSRSPASSRRIDFRFTSLDVSS</sequence>
<name>A0A4C2A740_EUMVA</name>